<dbReference type="AlphaFoldDB" id="A0A835WEP4"/>
<dbReference type="EMBL" id="JAEHOC010000001">
    <property type="protein sequence ID" value="KAG2446067.1"/>
    <property type="molecule type" value="Genomic_DNA"/>
</dbReference>
<evidence type="ECO:0000256" key="1">
    <source>
        <dbReference type="SAM" id="MobiDB-lite"/>
    </source>
</evidence>
<dbReference type="Proteomes" id="UP000650467">
    <property type="component" value="Unassembled WGS sequence"/>
</dbReference>
<evidence type="ECO:0000313" key="2">
    <source>
        <dbReference type="EMBL" id="KAG2446067.1"/>
    </source>
</evidence>
<organism evidence="2 3">
    <name type="scientific">Chlamydomonas incerta</name>
    <dbReference type="NCBI Taxonomy" id="51695"/>
    <lineage>
        <taxon>Eukaryota</taxon>
        <taxon>Viridiplantae</taxon>
        <taxon>Chlorophyta</taxon>
        <taxon>core chlorophytes</taxon>
        <taxon>Chlorophyceae</taxon>
        <taxon>CS clade</taxon>
        <taxon>Chlamydomonadales</taxon>
        <taxon>Chlamydomonadaceae</taxon>
        <taxon>Chlamydomonas</taxon>
    </lineage>
</organism>
<feature type="compositionally biased region" description="Basic and acidic residues" evidence="1">
    <location>
        <begin position="21"/>
        <end position="36"/>
    </location>
</feature>
<proteinExistence type="predicted"/>
<evidence type="ECO:0000313" key="3">
    <source>
        <dbReference type="Proteomes" id="UP000650467"/>
    </source>
</evidence>
<protein>
    <submittedName>
        <fullName evidence="2">Uncharacterized protein</fullName>
    </submittedName>
</protein>
<keyword evidence="3" id="KW-1185">Reference proteome</keyword>
<sequence length="92" mass="9804">MLTSTGGSAGSGKFAAGMKAAKKDTSDPREVQRARGEASAAARGHTGTVQRHMPDIHNWFKKNWPNEKTPGKWKAVVGGGGNRTRARVGMSR</sequence>
<reference evidence="2" key="1">
    <citation type="journal article" date="2020" name="bioRxiv">
        <title>Comparative genomics of Chlamydomonas.</title>
        <authorList>
            <person name="Craig R.J."/>
            <person name="Hasan A.R."/>
            <person name="Ness R.W."/>
            <person name="Keightley P.D."/>
        </authorList>
    </citation>
    <scope>NUCLEOTIDE SEQUENCE</scope>
    <source>
        <strain evidence="2">SAG 7.73</strain>
    </source>
</reference>
<gene>
    <name evidence="2" type="ORF">HXX76_000669</name>
</gene>
<name>A0A835WEP4_CHLIN</name>
<accession>A0A835WEP4</accession>
<comment type="caution">
    <text evidence="2">The sequence shown here is derived from an EMBL/GenBank/DDBJ whole genome shotgun (WGS) entry which is preliminary data.</text>
</comment>
<feature type="region of interest" description="Disordered" evidence="1">
    <location>
        <begin position="1"/>
        <end position="92"/>
    </location>
</feature>